<dbReference type="OrthoDB" id="9801430at2"/>
<dbReference type="AlphaFoldDB" id="A0A221P5L9"/>
<dbReference type="Proteomes" id="UP000031501">
    <property type="component" value="Chromosome"/>
</dbReference>
<feature type="compositionally biased region" description="Basic and acidic residues" evidence="1">
    <location>
        <begin position="17"/>
        <end position="27"/>
    </location>
</feature>
<name>A0A221P5L9_9ACTN</name>
<feature type="region of interest" description="Disordered" evidence="1">
    <location>
        <begin position="102"/>
        <end position="121"/>
    </location>
</feature>
<dbReference type="EMBL" id="CP022433">
    <property type="protein sequence ID" value="ASN27480.1"/>
    <property type="molecule type" value="Genomic_DNA"/>
</dbReference>
<gene>
    <name evidence="2" type="ORF">LK07_29520</name>
</gene>
<proteinExistence type="predicted"/>
<dbReference type="STRING" id="1355015.LK06_028350"/>
<protein>
    <submittedName>
        <fullName evidence="2">Uncharacterized protein</fullName>
    </submittedName>
</protein>
<organism evidence="2 3">
    <name type="scientific">Streptomyces pluripotens</name>
    <dbReference type="NCBI Taxonomy" id="1355015"/>
    <lineage>
        <taxon>Bacteria</taxon>
        <taxon>Bacillati</taxon>
        <taxon>Actinomycetota</taxon>
        <taxon>Actinomycetes</taxon>
        <taxon>Kitasatosporales</taxon>
        <taxon>Streptomycetaceae</taxon>
        <taxon>Streptomyces</taxon>
    </lineage>
</organism>
<sequence length="121" mass="13106">MTDTIPLSGSRVAQVAERGERLSDLRRTPGPRTEPRQAGGTGAHAAFRSGTLRRLLRAQRPALAGNRFLVVEGYRPAGLHQRCFERHRAALLVIRRPVLSTATPGPGAARYDSAAHPHRAG</sequence>
<evidence type="ECO:0000256" key="1">
    <source>
        <dbReference type="SAM" id="MobiDB-lite"/>
    </source>
</evidence>
<accession>A0A221P5L9</accession>
<dbReference type="KEGG" id="splu:LK06_028350"/>
<evidence type="ECO:0000313" key="2">
    <source>
        <dbReference type="EMBL" id="ASN27480.1"/>
    </source>
</evidence>
<reference evidence="2 3" key="1">
    <citation type="submission" date="2017-07" db="EMBL/GenBank/DDBJ databases">
        <title>Genome sequence of Streptomyces pluripotens MUSC 137T.</title>
        <authorList>
            <person name="Ser H.-L."/>
            <person name="Lee L.-H."/>
        </authorList>
    </citation>
    <scope>NUCLEOTIDE SEQUENCE [LARGE SCALE GENOMIC DNA]</scope>
    <source>
        <strain evidence="2 3">MUSC 137</strain>
    </source>
</reference>
<keyword evidence="3" id="KW-1185">Reference proteome</keyword>
<evidence type="ECO:0000313" key="3">
    <source>
        <dbReference type="Proteomes" id="UP000031501"/>
    </source>
</evidence>
<dbReference type="RefSeq" id="WP_052270169.1">
    <property type="nucleotide sequence ID" value="NZ_CP021080.1"/>
</dbReference>
<feature type="region of interest" description="Disordered" evidence="1">
    <location>
        <begin position="1"/>
        <end position="46"/>
    </location>
</feature>